<dbReference type="InterPro" id="IPR050298">
    <property type="entry name" value="Gram-neg_bact_OMP"/>
</dbReference>
<organism evidence="6 7">
    <name type="scientific">Acinetobacter rudis</name>
    <dbReference type="NCBI Taxonomy" id="632955"/>
    <lineage>
        <taxon>Bacteria</taxon>
        <taxon>Pseudomonadati</taxon>
        <taxon>Pseudomonadota</taxon>
        <taxon>Gammaproteobacteria</taxon>
        <taxon>Moraxellales</taxon>
        <taxon>Moraxellaceae</taxon>
        <taxon>Acinetobacter</taxon>
    </lineage>
</organism>
<dbReference type="GO" id="GO:0009279">
    <property type="term" value="C:cell outer membrane"/>
    <property type="evidence" value="ECO:0007669"/>
    <property type="project" value="UniProtKB-SubCell"/>
</dbReference>
<reference evidence="6" key="1">
    <citation type="submission" date="2023-08" db="EMBL/GenBank/DDBJ databases">
        <title>Emergence of clinically-relevant ST2 carbapenem-resistant Acinetobacter baumannii strains in hospital sewages in Zhejiang, East of China.</title>
        <authorList>
            <person name="Kaichao C."/>
            <person name="Zhang R."/>
        </authorList>
    </citation>
    <scope>NUCLEOTIDE SEQUENCE</scope>
    <source>
        <strain evidence="6">M-RB-37</strain>
    </source>
</reference>
<evidence type="ECO:0000256" key="4">
    <source>
        <dbReference type="SAM" id="SignalP"/>
    </source>
</evidence>
<evidence type="ECO:0000256" key="2">
    <source>
        <dbReference type="ARBA" id="ARBA00022729"/>
    </source>
</evidence>
<evidence type="ECO:0000313" key="7">
    <source>
        <dbReference type="Proteomes" id="UP001243844"/>
    </source>
</evidence>
<name>A0AAW8JCL1_9GAMM</name>
<dbReference type="Pfam" id="PF13609">
    <property type="entry name" value="Porin_4"/>
    <property type="match status" value="1"/>
</dbReference>
<dbReference type="PANTHER" id="PTHR34501">
    <property type="entry name" value="PROTEIN YDDL-RELATED"/>
    <property type="match status" value="1"/>
</dbReference>
<protein>
    <submittedName>
        <fullName evidence="6">Porin</fullName>
    </submittedName>
</protein>
<dbReference type="RefSeq" id="WP_308981235.1">
    <property type="nucleotide sequence ID" value="NZ_JAVIDL010000009.1"/>
</dbReference>
<sequence>MKRKSLYLNIMILSISNGMLNTAHAEMDIIKKGQLTGDLLSPVRFQFGGQLRPEWIFKSGDQQKYQRNLHDGASRLRFTLDYELSPETLLTGYYELGINIPKILGWEDHYVPNAPSHDRRQAYIAIEDLTLGRLSYGKQYGMQYSVIGIKSDVWDNDGLASPSSLGINGEYDGASTRVRNSLMYTKKFDRLKLYANILFPESSIRSADDSIRYKRQSGAGLGLDFSIKPDTTLSAAFSNTKAKIYNLTEEKQLNQQILGTAITFNPNQWYLVGTASYYHNFVPTRQEPQPQNYFYGDGYGLEAFAGYNFKFDRNYFYELQPYIAADRLVLNSTAQDNVNHQFIGLITQVNKDIKVYTEYTFVNAKDKSLKDMAYITIYYSF</sequence>
<evidence type="ECO:0000259" key="5">
    <source>
        <dbReference type="Pfam" id="PF13609"/>
    </source>
</evidence>
<proteinExistence type="predicted"/>
<comment type="subcellular location">
    <subcellularLocation>
        <location evidence="1">Cell outer membrane</location>
        <topology evidence="1">Multi-pass membrane protein</topology>
    </subcellularLocation>
</comment>
<evidence type="ECO:0000313" key="6">
    <source>
        <dbReference type="EMBL" id="MDQ8935424.1"/>
    </source>
</evidence>
<evidence type="ECO:0000256" key="1">
    <source>
        <dbReference type="ARBA" id="ARBA00004571"/>
    </source>
</evidence>
<dbReference type="AlphaFoldDB" id="A0AAW8JCL1"/>
<gene>
    <name evidence="6" type="ORF">RFH47_06755</name>
</gene>
<feature type="chain" id="PRO_5043465636" evidence="4">
    <location>
        <begin position="26"/>
        <end position="381"/>
    </location>
</feature>
<dbReference type="PANTHER" id="PTHR34501:SF2">
    <property type="entry name" value="OUTER MEMBRANE PORIN F-RELATED"/>
    <property type="match status" value="1"/>
</dbReference>
<evidence type="ECO:0000256" key="3">
    <source>
        <dbReference type="ARBA" id="ARBA00023136"/>
    </source>
</evidence>
<accession>A0AAW8JCL1</accession>
<feature type="domain" description="Porin" evidence="5">
    <location>
        <begin position="45"/>
        <end position="304"/>
    </location>
</feature>
<dbReference type="Gene3D" id="2.40.160.10">
    <property type="entry name" value="Porin"/>
    <property type="match status" value="1"/>
</dbReference>
<dbReference type="GO" id="GO:0015288">
    <property type="term" value="F:porin activity"/>
    <property type="evidence" value="ECO:0007669"/>
    <property type="project" value="InterPro"/>
</dbReference>
<keyword evidence="3" id="KW-0472">Membrane</keyword>
<keyword evidence="2 4" id="KW-0732">Signal</keyword>
<comment type="caution">
    <text evidence="6">The sequence shown here is derived from an EMBL/GenBank/DDBJ whole genome shotgun (WGS) entry which is preliminary data.</text>
</comment>
<dbReference type="Proteomes" id="UP001243844">
    <property type="component" value="Unassembled WGS sequence"/>
</dbReference>
<dbReference type="EMBL" id="JAVIDL010000009">
    <property type="protein sequence ID" value="MDQ8935424.1"/>
    <property type="molecule type" value="Genomic_DNA"/>
</dbReference>
<dbReference type="InterPro" id="IPR033900">
    <property type="entry name" value="Gram_neg_porin_domain"/>
</dbReference>
<dbReference type="InterPro" id="IPR023614">
    <property type="entry name" value="Porin_dom_sf"/>
</dbReference>
<dbReference type="SUPFAM" id="SSF56935">
    <property type="entry name" value="Porins"/>
    <property type="match status" value="1"/>
</dbReference>
<feature type="signal peptide" evidence="4">
    <location>
        <begin position="1"/>
        <end position="25"/>
    </location>
</feature>